<name>E0STQ3_IGNAA</name>
<evidence type="ECO:0000256" key="1">
    <source>
        <dbReference type="ARBA" id="ARBA00023002"/>
    </source>
</evidence>
<keyword evidence="1" id="KW-0560">Oxidoreductase</keyword>
<dbReference type="PANTHER" id="PTHR43364">
    <property type="entry name" value="NADH-SPECIFIC METHYLGLYOXAL REDUCTASE-RELATED"/>
    <property type="match status" value="1"/>
</dbReference>
<dbReference type="SUPFAM" id="SSF51430">
    <property type="entry name" value="NAD(P)-linked oxidoreductase"/>
    <property type="match status" value="1"/>
</dbReference>
<proteinExistence type="predicted"/>
<sequence>MQYVRLGWSGLKVSKICLGTMSFGDPRLQSFGGGGWIVGREEALKVLKKAWDLGINFFDTANVYSMGKSEEILGEFLQEIDREEAVVATKVYFPIGPDPNDRGVRV</sequence>
<dbReference type="STRING" id="583356.Igag_0851"/>
<dbReference type="InterPro" id="IPR050523">
    <property type="entry name" value="AKR_Detox_Biosynth"/>
</dbReference>
<dbReference type="PANTHER" id="PTHR43364:SF4">
    <property type="entry name" value="NAD(P)-LINKED OXIDOREDUCTASE SUPERFAMILY PROTEIN"/>
    <property type="match status" value="1"/>
</dbReference>
<dbReference type="AlphaFoldDB" id="E0STQ3"/>
<evidence type="ECO:0000313" key="4">
    <source>
        <dbReference type="Proteomes" id="UP000001304"/>
    </source>
</evidence>
<dbReference type="Gene3D" id="3.20.20.100">
    <property type="entry name" value="NADP-dependent oxidoreductase domain"/>
    <property type="match status" value="1"/>
</dbReference>
<dbReference type="InterPro" id="IPR023210">
    <property type="entry name" value="NADP_OxRdtase_dom"/>
</dbReference>
<evidence type="ECO:0000259" key="2">
    <source>
        <dbReference type="Pfam" id="PF00248"/>
    </source>
</evidence>
<dbReference type="Pfam" id="PF00248">
    <property type="entry name" value="Aldo_ket_red"/>
    <property type="match status" value="1"/>
</dbReference>
<keyword evidence="4" id="KW-1185">Reference proteome</keyword>
<dbReference type="InterPro" id="IPR036812">
    <property type="entry name" value="NAD(P)_OxRdtase_dom_sf"/>
</dbReference>
<dbReference type="HOGENOM" id="CLU_023205_16_7_2"/>
<evidence type="ECO:0000313" key="3">
    <source>
        <dbReference type="EMBL" id="ADM27669.1"/>
    </source>
</evidence>
<dbReference type="KEGG" id="iag:Igag_0851"/>
<dbReference type="GO" id="GO:0016491">
    <property type="term" value="F:oxidoreductase activity"/>
    <property type="evidence" value="ECO:0007669"/>
    <property type="project" value="UniProtKB-KW"/>
</dbReference>
<dbReference type="BioCyc" id="IAGG583356:GHAH-835-MONOMER"/>
<dbReference type="EMBL" id="CP002098">
    <property type="protein sequence ID" value="ADM27669.1"/>
    <property type="molecule type" value="Genomic_DNA"/>
</dbReference>
<gene>
    <name evidence="3" type="ordered locus">Igag_0851</name>
</gene>
<organism evidence="3 4">
    <name type="scientific">Ignisphaera aggregans (strain DSM 17230 / JCM 13409 / AQ1.S1)</name>
    <dbReference type="NCBI Taxonomy" id="583356"/>
    <lineage>
        <taxon>Archaea</taxon>
        <taxon>Thermoproteota</taxon>
        <taxon>Thermoprotei</taxon>
        <taxon>Desulfurococcales</taxon>
        <taxon>Desulfurococcaceae</taxon>
        <taxon>Ignisphaera</taxon>
    </lineage>
</organism>
<feature type="domain" description="NADP-dependent oxidoreductase" evidence="2">
    <location>
        <begin position="15"/>
        <end position="98"/>
    </location>
</feature>
<protein>
    <submittedName>
        <fullName evidence="3">Aldo/keto reductase</fullName>
    </submittedName>
</protein>
<reference evidence="3 4" key="1">
    <citation type="journal article" date="2010" name="Stand. Genomic Sci.">
        <title>Complete genome sequence of Ignisphaera aggregans type strain (AQ1.S1).</title>
        <authorList>
            <person name="Goker M."/>
            <person name="Held B."/>
            <person name="Lapidus A."/>
            <person name="Nolan M."/>
            <person name="Spring S."/>
            <person name="Yasawong M."/>
            <person name="Lucas S."/>
            <person name="Glavina Del Rio T."/>
            <person name="Tice H."/>
            <person name="Cheng J.F."/>
            <person name="Goodwin L."/>
            <person name="Tapia R."/>
            <person name="Pitluck S."/>
            <person name="Liolios K."/>
            <person name="Ivanova N."/>
            <person name="Mavromatis K."/>
            <person name="Mikhailova N."/>
            <person name="Pati A."/>
            <person name="Chen A."/>
            <person name="Palaniappan K."/>
            <person name="Brambilla E."/>
            <person name="Land M."/>
            <person name="Hauser L."/>
            <person name="Chang Y.J."/>
            <person name="Jeffries C.D."/>
            <person name="Brettin T."/>
            <person name="Detter J.C."/>
            <person name="Han C."/>
            <person name="Rohde M."/>
            <person name="Sikorski J."/>
            <person name="Woyke T."/>
            <person name="Bristow J."/>
            <person name="Eisen J.A."/>
            <person name="Markowitz V."/>
            <person name="Hugenholtz P."/>
            <person name="Kyrpides N.C."/>
            <person name="Klenk H.P."/>
        </authorList>
    </citation>
    <scope>NUCLEOTIDE SEQUENCE [LARGE SCALE GENOMIC DNA]</scope>
    <source>
        <strain evidence="4">DSM 17230 / JCM 13409 / AQ1.S1</strain>
    </source>
</reference>
<dbReference type="Proteomes" id="UP000001304">
    <property type="component" value="Chromosome"/>
</dbReference>
<accession>E0STQ3</accession>